<proteinExistence type="predicted"/>
<sequence length="63" mass="6667">CAGMADLKSAVEEAVGEDVQVIDGVVAGVYRLIGLCRMGVKTAKKGAYARSAAARQRRGQDWL</sequence>
<organism evidence="1 2">
    <name type="scientific">Macroventuria anomochaeta</name>
    <dbReference type="NCBI Taxonomy" id="301207"/>
    <lineage>
        <taxon>Eukaryota</taxon>
        <taxon>Fungi</taxon>
        <taxon>Dikarya</taxon>
        <taxon>Ascomycota</taxon>
        <taxon>Pezizomycotina</taxon>
        <taxon>Dothideomycetes</taxon>
        <taxon>Pleosporomycetidae</taxon>
        <taxon>Pleosporales</taxon>
        <taxon>Pleosporineae</taxon>
        <taxon>Didymellaceae</taxon>
        <taxon>Macroventuria</taxon>
    </lineage>
</organism>
<feature type="non-terminal residue" evidence="1">
    <location>
        <position position="63"/>
    </location>
</feature>
<comment type="caution">
    <text evidence="1">The sequence shown here is derived from an EMBL/GenBank/DDBJ whole genome shotgun (WGS) entry which is preliminary data.</text>
</comment>
<accession>A0ACB6RII0</accession>
<evidence type="ECO:0000313" key="1">
    <source>
        <dbReference type="EMBL" id="KAF2621162.1"/>
    </source>
</evidence>
<evidence type="ECO:0000313" key="2">
    <source>
        <dbReference type="Proteomes" id="UP000799754"/>
    </source>
</evidence>
<keyword evidence="2" id="KW-1185">Reference proteome</keyword>
<dbReference type="Proteomes" id="UP000799754">
    <property type="component" value="Unassembled WGS sequence"/>
</dbReference>
<dbReference type="EMBL" id="MU006760">
    <property type="protein sequence ID" value="KAF2621162.1"/>
    <property type="molecule type" value="Genomic_DNA"/>
</dbReference>
<reference evidence="1" key="1">
    <citation type="journal article" date="2020" name="Stud. Mycol.">
        <title>101 Dothideomycetes genomes: a test case for predicting lifestyles and emergence of pathogens.</title>
        <authorList>
            <person name="Haridas S."/>
            <person name="Albert R."/>
            <person name="Binder M."/>
            <person name="Bloem J."/>
            <person name="Labutti K."/>
            <person name="Salamov A."/>
            <person name="Andreopoulos B."/>
            <person name="Baker S."/>
            <person name="Barry K."/>
            <person name="Bills G."/>
            <person name="Bluhm B."/>
            <person name="Cannon C."/>
            <person name="Castanera R."/>
            <person name="Culley D."/>
            <person name="Daum C."/>
            <person name="Ezra D."/>
            <person name="Gonzalez J."/>
            <person name="Henrissat B."/>
            <person name="Kuo A."/>
            <person name="Liang C."/>
            <person name="Lipzen A."/>
            <person name="Lutzoni F."/>
            <person name="Magnuson J."/>
            <person name="Mondo S."/>
            <person name="Nolan M."/>
            <person name="Ohm R."/>
            <person name="Pangilinan J."/>
            <person name="Park H.-J."/>
            <person name="Ramirez L."/>
            <person name="Alfaro M."/>
            <person name="Sun H."/>
            <person name="Tritt A."/>
            <person name="Yoshinaga Y."/>
            <person name="Zwiers L.-H."/>
            <person name="Turgeon B."/>
            <person name="Goodwin S."/>
            <person name="Spatafora J."/>
            <person name="Crous P."/>
            <person name="Grigoriev I."/>
        </authorList>
    </citation>
    <scope>NUCLEOTIDE SEQUENCE</scope>
    <source>
        <strain evidence="1">CBS 525.71</strain>
    </source>
</reference>
<protein>
    <submittedName>
        <fullName evidence="1">Uncharacterized protein</fullName>
    </submittedName>
</protein>
<gene>
    <name evidence="1" type="ORF">BU25DRAFT_304488</name>
</gene>
<feature type="non-terminal residue" evidence="1">
    <location>
        <position position="1"/>
    </location>
</feature>
<name>A0ACB6RII0_9PLEO</name>